<evidence type="ECO:0000313" key="3">
    <source>
        <dbReference type="Proteomes" id="UP001157125"/>
    </source>
</evidence>
<accession>A0ABQ6IF44</accession>
<evidence type="ECO:0000313" key="2">
    <source>
        <dbReference type="EMBL" id="GMA35362.1"/>
    </source>
</evidence>
<feature type="region of interest" description="Disordered" evidence="1">
    <location>
        <begin position="42"/>
        <end position="66"/>
    </location>
</feature>
<gene>
    <name evidence="2" type="ORF">GCM10025876_15660</name>
</gene>
<dbReference type="EMBL" id="BSUN01000001">
    <property type="protein sequence ID" value="GMA35362.1"/>
    <property type="molecule type" value="Genomic_DNA"/>
</dbReference>
<reference evidence="3" key="1">
    <citation type="journal article" date="2019" name="Int. J. Syst. Evol. Microbiol.">
        <title>The Global Catalogue of Microorganisms (GCM) 10K type strain sequencing project: providing services to taxonomists for standard genome sequencing and annotation.</title>
        <authorList>
            <consortium name="The Broad Institute Genomics Platform"/>
            <consortium name="The Broad Institute Genome Sequencing Center for Infectious Disease"/>
            <person name="Wu L."/>
            <person name="Ma J."/>
        </authorList>
    </citation>
    <scope>NUCLEOTIDE SEQUENCE [LARGE SCALE GENOMIC DNA]</scope>
    <source>
        <strain evidence="3">NBRC 112299</strain>
    </source>
</reference>
<dbReference type="Proteomes" id="UP001157125">
    <property type="component" value="Unassembled WGS sequence"/>
</dbReference>
<protein>
    <submittedName>
        <fullName evidence="2">Uncharacterized protein</fullName>
    </submittedName>
</protein>
<keyword evidence="3" id="KW-1185">Reference proteome</keyword>
<evidence type="ECO:0000256" key="1">
    <source>
        <dbReference type="SAM" id="MobiDB-lite"/>
    </source>
</evidence>
<feature type="compositionally biased region" description="Low complexity" evidence="1">
    <location>
        <begin position="50"/>
        <end position="66"/>
    </location>
</feature>
<comment type="caution">
    <text evidence="2">The sequence shown here is derived from an EMBL/GenBank/DDBJ whole genome shotgun (WGS) entry which is preliminary data.</text>
</comment>
<proteinExistence type="predicted"/>
<name>A0ABQ6IF44_9MICO</name>
<sequence>MPKNVATTGTTYVTDAAVVAPAAFTIFQNHTYANDVPVTPSAKIAHSETESSASAPGAGEGAASANGASMSAETVICMQDSAVGESWTRLSMTRDSVEPMP</sequence>
<organism evidence="2 3">
    <name type="scientific">Demequina litorisediminis</name>
    <dbReference type="NCBI Taxonomy" id="1849022"/>
    <lineage>
        <taxon>Bacteria</taxon>
        <taxon>Bacillati</taxon>
        <taxon>Actinomycetota</taxon>
        <taxon>Actinomycetes</taxon>
        <taxon>Micrococcales</taxon>
        <taxon>Demequinaceae</taxon>
        <taxon>Demequina</taxon>
    </lineage>
</organism>